<evidence type="ECO:0000256" key="3">
    <source>
        <dbReference type="ARBA" id="ARBA00022679"/>
    </source>
</evidence>
<proteinExistence type="predicted"/>
<dbReference type="PANTHER" id="PTHR33841">
    <property type="entry name" value="DNA METHYLTRANSFERASE YEEA-RELATED"/>
    <property type="match status" value="1"/>
</dbReference>
<evidence type="ECO:0000259" key="7">
    <source>
        <dbReference type="Pfam" id="PF20465"/>
    </source>
</evidence>
<dbReference type="SUPFAM" id="SSF53335">
    <property type="entry name" value="S-adenosyl-L-methionine-dependent methyltransferases"/>
    <property type="match status" value="1"/>
</dbReference>
<dbReference type="GO" id="GO:0009007">
    <property type="term" value="F:site-specific DNA-methyltransferase (adenine-specific) activity"/>
    <property type="evidence" value="ECO:0007669"/>
    <property type="project" value="UniProtKB-EC"/>
</dbReference>
<dbReference type="InterPro" id="IPR002052">
    <property type="entry name" value="DNA_methylase_N6_adenine_CS"/>
</dbReference>
<dbReference type="Pfam" id="PF20473">
    <property type="entry name" value="MmeI_Mtase"/>
    <property type="match status" value="1"/>
</dbReference>
<name>A0A2P2EBF6_9PROT</name>
<reference evidence="9 10" key="1">
    <citation type="journal article" date="2018" name="Genome Announc.">
        <title>Draft Genome Sequence of "Candidatus Phycosocius bacilliformis," an Alphaproteobacterial Ectosymbiont of the Hydrocarbon-Producing Green Alga Botryococcus braunii.</title>
        <authorList>
            <person name="Tanabe Y."/>
            <person name="Yamaguchi H."/>
            <person name="Watanabe M.M."/>
        </authorList>
    </citation>
    <scope>NUCLEOTIDE SEQUENCE [LARGE SCALE GENOMIC DNA]</scope>
    <source>
        <strain evidence="9 10">BOTRYCO-2</strain>
    </source>
</reference>
<dbReference type="EC" id="2.1.1.72" evidence="1"/>
<keyword evidence="2" id="KW-0489">Methyltransferase</keyword>
<dbReference type="Proteomes" id="UP000245086">
    <property type="component" value="Unassembled WGS sequence"/>
</dbReference>
<dbReference type="GO" id="GO:0003676">
    <property type="term" value="F:nucleic acid binding"/>
    <property type="evidence" value="ECO:0007669"/>
    <property type="project" value="InterPro"/>
</dbReference>
<evidence type="ECO:0000259" key="6">
    <source>
        <dbReference type="Pfam" id="PF20464"/>
    </source>
</evidence>
<evidence type="ECO:0000313" key="10">
    <source>
        <dbReference type="Proteomes" id="UP000245086"/>
    </source>
</evidence>
<feature type="region of interest" description="Disordered" evidence="5">
    <location>
        <begin position="1034"/>
        <end position="1053"/>
    </location>
</feature>
<evidence type="ECO:0000256" key="1">
    <source>
        <dbReference type="ARBA" id="ARBA00011900"/>
    </source>
</evidence>
<dbReference type="EMBL" id="BFBR01000006">
    <property type="protein sequence ID" value="GBF58391.1"/>
    <property type="molecule type" value="Genomic_DNA"/>
</dbReference>
<dbReference type="RefSeq" id="WP_108985253.1">
    <property type="nucleotide sequence ID" value="NZ_BFBR01000006.1"/>
</dbReference>
<feature type="domain" description="MmeI-like N-terminal" evidence="6">
    <location>
        <begin position="5"/>
        <end position="228"/>
    </location>
</feature>
<keyword evidence="3" id="KW-0808">Transferase</keyword>
<dbReference type="Pfam" id="PF20465">
    <property type="entry name" value="MmeI_hel"/>
    <property type="match status" value="1"/>
</dbReference>
<evidence type="ECO:0000256" key="5">
    <source>
        <dbReference type="SAM" id="MobiDB-lite"/>
    </source>
</evidence>
<evidence type="ECO:0000259" key="8">
    <source>
        <dbReference type="Pfam" id="PF20473"/>
    </source>
</evidence>
<feature type="domain" description="MmeI-like helicase spacer" evidence="7">
    <location>
        <begin position="234"/>
        <end position="306"/>
    </location>
</feature>
<gene>
    <name evidence="9" type="ORF">PbB2_02072</name>
</gene>
<dbReference type="InterPro" id="IPR046816">
    <property type="entry name" value="MmeI_Mtase"/>
</dbReference>
<dbReference type="InterPro" id="IPR046817">
    <property type="entry name" value="MmeI_N"/>
</dbReference>
<dbReference type="OrthoDB" id="9806213at2"/>
<dbReference type="Gene3D" id="3.40.50.150">
    <property type="entry name" value="Vaccinia Virus protein VP39"/>
    <property type="match status" value="1"/>
</dbReference>
<evidence type="ECO:0000256" key="2">
    <source>
        <dbReference type="ARBA" id="ARBA00022603"/>
    </source>
</evidence>
<protein>
    <recommendedName>
        <fullName evidence="1">site-specific DNA-methyltransferase (adenine-specific)</fullName>
        <ecNumber evidence="1">2.1.1.72</ecNumber>
    </recommendedName>
</protein>
<organism evidence="9 10">
    <name type="scientific">Candidatus Phycosocius bacilliformis</name>
    <dbReference type="NCBI Taxonomy" id="1445552"/>
    <lineage>
        <taxon>Bacteria</taxon>
        <taxon>Pseudomonadati</taxon>
        <taxon>Pseudomonadota</taxon>
        <taxon>Alphaproteobacteria</taxon>
        <taxon>Caulobacterales</taxon>
        <taxon>Caulobacterales incertae sedis</taxon>
        <taxon>Candidatus Phycosocius</taxon>
    </lineage>
</organism>
<dbReference type="PROSITE" id="PS00092">
    <property type="entry name" value="N6_MTASE"/>
    <property type="match status" value="1"/>
</dbReference>
<accession>A0A2P2EBF6</accession>
<keyword evidence="10" id="KW-1185">Reference proteome</keyword>
<dbReference type="PANTHER" id="PTHR33841:SF1">
    <property type="entry name" value="DNA METHYLTRANSFERASE A"/>
    <property type="match status" value="1"/>
</dbReference>
<dbReference type="InterPro" id="IPR046819">
    <property type="entry name" value="MmeI_hel"/>
</dbReference>
<dbReference type="Pfam" id="PF20464">
    <property type="entry name" value="MmeI_N"/>
    <property type="match status" value="1"/>
</dbReference>
<evidence type="ECO:0000313" key="9">
    <source>
        <dbReference type="EMBL" id="GBF58391.1"/>
    </source>
</evidence>
<comment type="catalytic activity">
    <reaction evidence="4">
        <text>a 2'-deoxyadenosine in DNA + S-adenosyl-L-methionine = an N(6)-methyl-2'-deoxyadenosine in DNA + S-adenosyl-L-homocysteine + H(+)</text>
        <dbReference type="Rhea" id="RHEA:15197"/>
        <dbReference type="Rhea" id="RHEA-COMP:12418"/>
        <dbReference type="Rhea" id="RHEA-COMP:12419"/>
        <dbReference type="ChEBI" id="CHEBI:15378"/>
        <dbReference type="ChEBI" id="CHEBI:57856"/>
        <dbReference type="ChEBI" id="CHEBI:59789"/>
        <dbReference type="ChEBI" id="CHEBI:90615"/>
        <dbReference type="ChEBI" id="CHEBI:90616"/>
        <dbReference type="EC" id="2.1.1.72"/>
    </reaction>
</comment>
<dbReference type="AlphaFoldDB" id="A0A2P2EBF6"/>
<dbReference type="InterPro" id="IPR029063">
    <property type="entry name" value="SAM-dependent_MTases_sf"/>
</dbReference>
<comment type="caution">
    <text evidence="9">The sequence shown here is derived from an EMBL/GenBank/DDBJ whole genome shotgun (WGS) entry which is preliminary data.</text>
</comment>
<evidence type="ECO:0000256" key="4">
    <source>
        <dbReference type="ARBA" id="ARBA00047942"/>
    </source>
</evidence>
<dbReference type="InterPro" id="IPR050953">
    <property type="entry name" value="N4_N6_ade-DNA_methylase"/>
</dbReference>
<dbReference type="PRINTS" id="PR00507">
    <property type="entry name" value="N12N6MTFRASE"/>
</dbReference>
<sequence>MDLDYFLDRWSGREGGAERANYQAFLSELTEVLGVARPDPSAATTELNDYVFERAVRPVGQPTAQPKRIDLYKRDHFILEAKQSRWRADNAKYVPHYEQLSTPSMDAVASLSRKPAWDALMRNAFTQACDYVAMLPPDHKAPPFLIVVDVGRCIELYADWTGTGRGYSSFPDRLNNRILLDDLRDEVVRKRLAAIWTDPHSLNPATRAAVATREIAVRLAEVSKSLEAKSFAPEDVALFLMRCIFTMFAEDVGLLPPKSFTDLLTRSLERPDRFARNLKDLWEAMDKGGDSLAIDAKVRHFNGGLFASTTVFELERAEIGELLAAARKNWREVEPAIFGTLLEQALDPKERARLGAHFTPRPYVERLVEATILSTLKEDWDHVLRKAEHAKSEGDGERAISLVKAFHHELCSLHVLDPACGTGNFLYVALDLMKRLEGEVLNAMEALGGQEGLAFLKGEGVTPDQFLGLEVNPRAASIAELVLWLGHLQQHYRNREGHPAEPILQAFGNITKMDAVLSWDGYPVPQVKDGQEVFPNPRQPAWPEAEFIIGNPPFIGGKDIRANLGGPYTEALWKAHPAMNDSADLVMYWWDRAAHILTAKNSRLRRFGFVTTNSITQVFQRRVVERHLSGKSPLSILFAIADHPWTKATKDAASVRIAMTVAQAGLHEGKVLKVVHETGLETDTPQIQVVEQFGRVNPDLTIGVDLSKALALRANEGLASRGVMLFGGGFILKKSEAELLGMGQVKGIEKIIRPYRNGRDIAGKSRDLFVIDFFGLTEDAARAQFPDAFQHVLKNVKPERDDNRDKDIRNRWWLFGRTRDEIRPALEGLARYIVTVETAKHRVFQFLDASILPDNKLIAFGSDAADVLGILSSRAHYLWYFANSGMLGVYDREAVYVKSRCFDPFPFPDATDAQRAMIGAIAEELDATRKLVLAENPDLTLTGLYNLLEKIPELSPDEEVQARRGRVYILQHLHQRLDVAVAEAYGWPADLGEQEILARLVELNQMRRAEEAKGQVRWLRPAFQISRFGRPGDTRTTGELDLGLPSAPTSTNLPIWPKDRDSQPFEVESAVRDLGEDVTPSQLARVFKGGGKRIEPRVSQILLTLATYGRIRRTGEGRYRA</sequence>
<feature type="domain" description="MmeI-like DNA-methyltransferase" evidence="8">
    <location>
        <begin position="403"/>
        <end position="659"/>
    </location>
</feature>
<dbReference type="GO" id="GO:0032259">
    <property type="term" value="P:methylation"/>
    <property type="evidence" value="ECO:0007669"/>
    <property type="project" value="UniProtKB-KW"/>
</dbReference>
<dbReference type="REBASE" id="262812">
    <property type="entry name" value="PbaCO2ORF2072P"/>
</dbReference>